<dbReference type="SMART" id="SM00028">
    <property type="entry name" value="TPR"/>
    <property type="match status" value="2"/>
</dbReference>
<dbReference type="Pfam" id="PF13181">
    <property type="entry name" value="TPR_8"/>
    <property type="match status" value="1"/>
</dbReference>
<dbReference type="PROSITE" id="PS50005">
    <property type="entry name" value="TPR"/>
    <property type="match status" value="1"/>
</dbReference>
<reference evidence="1" key="1">
    <citation type="submission" date="2018-06" db="EMBL/GenBank/DDBJ databases">
        <authorList>
            <person name="Zhirakovskaya E."/>
        </authorList>
    </citation>
    <scope>NUCLEOTIDE SEQUENCE</scope>
</reference>
<dbReference type="InterPro" id="IPR011990">
    <property type="entry name" value="TPR-like_helical_dom_sf"/>
</dbReference>
<name>A0A3B1DAC9_9ZZZZ</name>
<proteinExistence type="predicted"/>
<organism evidence="1">
    <name type="scientific">hydrothermal vent metagenome</name>
    <dbReference type="NCBI Taxonomy" id="652676"/>
    <lineage>
        <taxon>unclassified sequences</taxon>
        <taxon>metagenomes</taxon>
        <taxon>ecological metagenomes</taxon>
    </lineage>
</organism>
<evidence type="ECO:0000313" key="1">
    <source>
        <dbReference type="EMBL" id="VAX35791.1"/>
    </source>
</evidence>
<protein>
    <submittedName>
        <fullName evidence="1">Uncharacterized protein</fullName>
    </submittedName>
</protein>
<accession>A0A3B1DAC9</accession>
<dbReference type="InterPro" id="IPR019734">
    <property type="entry name" value="TPR_rpt"/>
</dbReference>
<sequence length="332" mass="39100">MKKLLLIFTVILVGLFVLLSVFAPKNNYAAKKQLWKINQKFKNLVKETQTVPEKKVDQIILRYQKFIQKFPKSPLRIQAHFFLGDAYIFKEDNIMARQKFEEIIQEFSDHPDIIENAMLRIVTTFTQERTVVGGYMRQKKIKEDFEELYDESLFNRQTIKKMITTRYKEENFKGILDIYQRALKNHPTTSLGLKAPLLIARLYYDQDQMKEAKKFLKKAIQYYPKFSQQHKNTIIDLQSQELLVTGYLAQKKFPLAVETLGNILIQFAEAPFLTLTKGMAVVKTINMISIDKINDPTLPITIYQKFILTYPKHNFVDFFEKVIINLQNLHIQ</sequence>
<dbReference type="EMBL" id="UOGJ01000073">
    <property type="protein sequence ID" value="VAX35791.1"/>
    <property type="molecule type" value="Genomic_DNA"/>
</dbReference>
<dbReference type="Gene3D" id="1.25.40.10">
    <property type="entry name" value="Tetratricopeptide repeat domain"/>
    <property type="match status" value="2"/>
</dbReference>
<dbReference type="SUPFAM" id="SSF48452">
    <property type="entry name" value="TPR-like"/>
    <property type="match status" value="1"/>
</dbReference>
<gene>
    <name evidence="1" type="ORF">MNBD_UNCLBAC01-318</name>
</gene>
<dbReference type="AlphaFoldDB" id="A0A3B1DAC9"/>